<reference evidence="1 2" key="1">
    <citation type="journal article" date="2023" name="Commun. Biol.">
        <title>Reorganization of the ancestral sex-determining regions during the evolution of trioecy in Pleodorina starrii.</title>
        <authorList>
            <person name="Takahashi K."/>
            <person name="Suzuki S."/>
            <person name="Kawai-Toyooka H."/>
            <person name="Yamamoto K."/>
            <person name="Hamaji T."/>
            <person name="Ootsuki R."/>
            <person name="Yamaguchi H."/>
            <person name="Kawachi M."/>
            <person name="Higashiyama T."/>
            <person name="Nozaki H."/>
        </authorList>
    </citation>
    <scope>NUCLEOTIDE SEQUENCE [LARGE SCALE GENOMIC DNA]</scope>
    <source>
        <strain evidence="1 2">NIES-4479</strain>
    </source>
</reference>
<gene>
    <name evidence="1" type="primary">PLESTB001247</name>
    <name evidence="1" type="ORF">PLESTB_000786200</name>
</gene>
<comment type="caution">
    <text evidence="1">The sequence shown here is derived from an EMBL/GenBank/DDBJ whole genome shotgun (WGS) entry which is preliminary data.</text>
</comment>
<dbReference type="Proteomes" id="UP001165080">
    <property type="component" value="Unassembled WGS sequence"/>
</dbReference>
<name>A0A9W6BKP6_9CHLO</name>
<dbReference type="AlphaFoldDB" id="A0A9W6BKP6"/>
<proteinExistence type="predicted"/>
<sequence>MVYLSMRFILLGWDEGALVGGAHMRDHARAAVVSGLVVGGWWFGGCHWLVLPVFCRYMPAEACTTTIWQAEREGIMASRARWRRRSQLAQHVSARGLFPR</sequence>
<dbReference type="EMBL" id="BRXU01000008">
    <property type="protein sequence ID" value="GLC53778.1"/>
    <property type="molecule type" value="Genomic_DNA"/>
</dbReference>
<evidence type="ECO:0000313" key="2">
    <source>
        <dbReference type="Proteomes" id="UP001165080"/>
    </source>
</evidence>
<evidence type="ECO:0000313" key="1">
    <source>
        <dbReference type="EMBL" id="GLC53778.1"/>
    </source>
</evidence>
<organism evidence="1 2">
    <name type="scientific">Pleodorina starrii</name>
    <dbReference type="NCBI Taxonomy" id="330485"/>
    <lineage>
        <taxon>Eukaryota</taxon>
        <taxon>Viridiplantae</taxon>
        <taxon>Chlorophyta</taxon>
        <taxon>core chlorophytes</taxon>
        <taxon>Chlorophyceae</taxon>
        <taxon>CS clade</taxon>
        <taxon>Chlamydomonadales</taxon>
        <taxon>Volvocaceae</taxon>
        <taxon>Pleodorina</taxon>
    </lineage>
</organism>
<protein>
    <submittedName>
        <fullName evidence="1">Uncharacterized protein</fullName>
    </submittedName>
</protein>
<accession>A0A9W6BKP6</accession>
<keyword evidence="2" id="KW-1185">Reference proteome</keyword>